<comment type="caution">
    <text evidence="3">The sequence shown here is derived from an EMBL/GenBank/DDBJ whole genome shotgun (WGS) entry which is preliminary data.</text>
</comment>
<name>A0A3A6T7V1_9GAMM</name>
<proteinExistence type="predicted"/>
<organism evidence="3 4">
    <name type="scientific">Parashewanella spongiae</name>
    <dbReference type="NCBI Taxonomy" id="342950"/>
    <lineage>
        <taxon>Bacteria</taxon>
        <taxon>Pseudomonadati</taxon>
        <taxon>Pseudomonadota</taxon>
        <taxon>Gammaproteobacteria</taxon>
        <taxon>Alteromonadales</taxon>
        <taxon>Shewanellaceae</taxon>
        <taxon>Parashewanella</taxon>
    </lineage>
</organism>
<feature type="compositionally biased region" description="Basic and acidic residues" evidence="1">
    <location>
        <begin position="198"/>
        <end position="208"/>
    </location>
</feature>
<keyword evidence="2" id="KW-1133">Transmembrane helix</keyword>
<dbReference type="EMBL" id="QYYH01000105">
    <property type="protein sequence ID" value="RJY10437.1"/>
    <property type="molecule type" value="Genomic_DNA"/>
</dbReference>
<evidence type="ECO:0000256" key="2">
    <source>
        <dbReference type="SAM" id="Phobius"/>
    </source>
</evidence>
<reference evidence="3 4" key="1">
    <citation type="submission" date="2018-09" db="EMBL/GenBank/DDBJ databases">
        <title>Phylogeny of the Shewanellaceae, and recommendation for two new genera, Pseudoshewanella and Parashewanella.</title>
        <authorList>
            <person name="Wang G."/>
        </authorList>
    </citation>
    <scope>NUCLEOTIDE SEQUENCE [LARGE SCALE GENOMIC DNA]</scope>
    <source>
        <strain evidence="3 4">KCTC 22492</strain>
    </source>
</reference>
<evidence type="ECO:0000313" key="3">
    <source>
        <dbReference type="EMBL" id="RJY10437.1"/>
    </source>
</evidence>
<protein>
    <submittedName>
        <fullName evidence="3">Uncharacterized protein</fullName>
    </submittedName>
</protein>
<dbReference type="AlphaFoldDB" id="A0A3A6T7V1"/>
<evidence type="ECO:0000256" key="1">
    <source>
        <dbReference type="SAM" id="MobiDB-lite"/>
    </source>
</evidence>
<gene>
    <name evidence="3" type="ORF">D5R81_14710</name>
</gene>
<keyword evidence="2" id="KW-0812">Transmembrane</keyword>
<keyword evidence="4" id="KW-1185">Reference proteome</keyword>
<feature type="region of interest" description="Disordered" evidence="1">
    <location>
        <begin position="636"/>
        <end position="660"/>
    </location>
</feature>
<accession>A0A3A6T7V1</accession>
<keyword evidence="2" id="KW-0472">Membrane</keyword>
<feature type="region of interest" description="Disordered" evidence="1">
    <location>
        <begin position="190"/>
        <end position="216"/>
    </location>
</feature>
<evidence type="ECO:0000313" key="4">
    <source>
        <dbReference type="Proteomes" id="UP000273022"/>
    </source>
</evidence>
<sequence>MLSELNVNCMSKLLPPAKQLTQDLTDICGQTYHTVATSSQKVMEFLASSTSDAAYSVSVGATTGALVGSVTGPAGAAAGAVAGATVGAGHVALKKGLQLALSPFVSKQTAETTASTVQLACGVGTTYAVTESIPKAALSIACSFAGKKLSDKLVDTKSANPVFKGATDATFAALGTLAGHAIGSRIDTATSKAPNDFSDSHNVRRQADTSHPCGNNRASTRFINGDTTVNGSNGECGHFVVSGTTLILEQQAAQKAKIDLNIDSTVIARQQSAKKAEINENSDYHYEEFYDDAAEEAVINRNGDSVSRRRLNFHNDAGRKVTINENIDNDQQVLFVNNAGREATINQKSNQNRVVFSDYSGKEATVNQLANNDRAEFRDNAGQQARVNLNGDADETLLQGDSLFQAQIDVKDRLNRTANDTHINLQATNASGAEADLTVGQNGYVVSSGNAFINASVQIQEGGQFDAIDNACQGCSISVSGGKLKFNPNSALANADIVICKGGQVFDQDGTPLNRTEVEQSHVRSINELSGQDFDASCNPVTPTNPTIPSENTSGTSKAAGIALGILVPVTVVVVVVTPTGIILYVKRNEVKRCCQSLRQKNISFIKPRFSGSPDKQTKGGAVDLVAINIDLPTEAKTKSKPLPTKKTKTNPASANELPKVKTKEVGDTVIIDMKRH</sequence>
<dbReference type="Proteomes" id="UP000273022">
    <property type="component" value="Unassembled WGS sequence"/>
</dbReference>
<feature type="transmembrane region" description="Helical" evidence="2">
    <location>
        <begin position="559"/>
        <end position="586"/>
    </location>
</feature>